<dbReference type="EMBL" id="CM047582">
    <property type="protein sequence ID" value="KAI9914832.1"/>
    <property type="molecule type" value="Genomic_DNA"/>
</dbReference>
<protein>
    <submittedName>
        <fullName evidence="1">Uncharacterized protein</fullName>
    </submittedName>
</protein>
<name>A0ACC0W8Q9_9STRA</name>
<organism evidence="1 2">
    <name type="scientific">Peronosclerospora sorghi</name>
    <dbReference type="NCBI Taxonomy" id="230839"/>
    <lineage>
        <taxon>Eukaryota</taxon>
        <taxon>Sar</taxon>
        <taxon>Stramenopiles</taxon>
        <taxon>Oomycota</taxon>
        <taxon>Peronosporomycetes</taxon>
        <taxon>Peronosporales</taxon>
        <taxon>Peronosporaceae</taxon>
        <taxon>Peronosclerospora</taxon>
    </lineage>
</organism>
<sequence length="303" mass="33614">MLVLRIRCVDDGRELLLERYGADEHSIQVVEFKKFVLQQRQQQLGCMKNNDQQPLVLPSSLEDCFVVFRGHILADADMVDLNALNPSDFFVFVPDRSQSVRHWSSHSEVEGDDDADLETFNLLRSQLLDMGFSAEVATQALQRSGNNLVEAIACIAEGTSQEVATTPKSRASKAPLGNVLHQDLLTKLRDVVAVDSFEAVLLLQQVPSEVLHQLNENPVETLRWLSQPAPIPRTTSMTFDDTEAIADEEKDTKSVHVTSDSSNAVVDRLVGMGFERDLVNAMYESCGGDEQLTANALLQTLES</sequence>
<proteinExistence type="predicted"/>
<gene>
    <name evidence="1" type="ORF">PsorP6_007925</name>
</gene>
<accession>A0ACC0W8Q9</accession>
<reference evidence="1 2" key="1">
    <citation type="journal article" date="2022" name="bioRxiv">
        <title>The genome of the oomycete Peronosclerospora sorghi, a cosmopolitan pathogen of maize and sorghum, is inflated with dispersed pseudogenes.</title>
        <authorList>
            <person name="Fletcher K."/>
            <person name="Martin F."/>
            <person name="Isakeit T."/>
            <person name="Cavanaugh K."/>
            <person name="Magill C."/>
            <person name="Michelmore R."/>
        </authorList>
    </citation>
    <scope>NUCLEOTIDE SEQUENCE [LARGE SCALE GENOMIC DNA]</scope>
    <source>
        <strain evidence="1">P6</strain>
    </source>
</reference>
<keyword evidence="2" id="KW-1185">Reference proteome</keyword>
<dbReference type="Proteomes" id="UP001163321">
    <property type="component" value="Chromosome 3"/>
</dbReference>
<evidence type="ECO:0000313" key="1">
    <source>
        <dbReference type="EMBL" id="KAI9914832.1"/>
    </source>
</evidence>
<comment type="caution">
    <text evidence="1">The sequence shown here is derived from an EMBL/GenBank/DDBJ whole genome shotgun (WGS) entry which is preliminary data.</text>
</comment>
<evidence type="ECO:0000313" key="2">
    <source>
        <dbReference type="Proteomes" id="UP001163321"/>
    </source>
</evidence>